<dbReference type="NCBIfam" id="TIGR00305">
    <property type="entry name" value="putative toxin-antitoxin system toxin component, PIN family"/>
    <property type="match status" value="1"/>
</dbReference>
<reference evidence="3" key="1">
    <citation type="submission" date="2018-02" db="EMBL/GenBank/DDBJ databases">
        <authorList>
            <person name="Moore K."/>
            <person name="Momper L."/>
        </authorList>
    </citation>
    <scope>NUCLEOTIDE SEQUENCE [LARGE SCALE GENOMIC DNA]</scope>
    <source>
        <strain evidence="3">ULC18</strain>
    </source>
</reference>
<sequence>MCSVDLASTNVYANELRTAFLTNLLPVVEMVEITQSITACRDPKDNKFLELAMDGQATCILSSNKDLLVLHPFQGIEIVTPADFLAG</sequence>
<accession>A0A2T1ER29</accession>
<dbReference type="Pfam" id="PF13470">
    <property type="entry name" value="PIN_3"/>
    <property type="match status" value="1"/>
</dbReference>
<dbReference type="AlphaFoldDB" id="A0A2T1ER29"/>
<gene>
    <name evidence="2" type="ORF">C7B82_01560</name>
</gene>
<reference evidence="2 3" key="2">
    <citation type="submission" date="2018-03" db="EMBL/GenBank/DDBJ databases">
        <title>The ancient ancestry and fast evolution of plastids.</title>
        <authorList>
            <person name="Moore K.R."/>
            <person name="Magnabosco C."/>
            <person name="Momper L."/>
            <person name="Gold D.A."/>
            <person name="Bosak T."/>
            <person name="Fournier G.P."/>
        </authorList>
    </citation>
    <scope>NUCLEOTIDE SEQUENCE [LARGE SCALE GENOMIC DNA]</scope>
    <source>
        <strain evidence="2 3">ULC18</strain>
    </source>
</reference>
<dbReference type="EMBL" id="PVWK01000010">
    <property type="protein sequence ID" value="PSB35196.1"/>
    <property type="molecule type" value="Genomic_DNA"/>
</dbReference>
<evidence type="ECO:0000259" key="1">
    <source>
        <dbReference type="Pfam" id="PF13470"/>
    </source>
</evidence>
<feature type="domain" description="PIN" evidence="1">
    <location>
        <begin position="21"/>
        <end position="66"/>
    </location>
</feature>
<comment type="caution">
    <text evidence="2">The sequence shown here is derived from an EMBL/GenBank/DDBJ whole genome shotgun (WGS) entry which is preliminary data.</text>
</comment>
<dbReference type="PANTHER" id="PTHR34610">
    <property type="entry name" value="SSL7007 PROTEIN"/>
    <property type="match status" value="1"/>
</dbReference>
<evidence type="ECO:0000313" key="3">
    <source>
        <dbReference type="Proteomes" id="UP000239576"/>
    </source>
</evidence>
<protein>
    <submittedName>
        <fullName evidence="2">Putative toxin-antitoxin system toxin component, PIN family</fullName>
    </submittedName>
</protein>
<evidence type="ECO:0000313" key="2">
    <source>
        <dbReference type="EMBL" id="PSB35196.1"/>
    </source>
</evidence>
<organism evidence="2 3">
    <name type="scientific">Stenomitos frigidus ULC18</name>
    <dbReference type="NCBI Taxonomy" id="2107698"/>
    <lineage>
        <taxon>Bacteria</taxon>
        <taxon>Bacillati</taxon>
        <taxon>Cyanobacteriota</taxon>
        <taxon>Cyanophyceae</taxon>
        <taxon>Leptolyngbyales</taxon>
        <taxon>Leptolyngbyaceae</taxon>
        <taxon>Stenomitos</taxon>
    </lineage>
</organism>
<dbReference type="PANTHER" id="PTHR34610:SF3">
    <property type="entry name" value="SSL7007 PROTEIN"/>
    <property type="match status" value="1"/>
</dbReference>
<dbReference type="RefSeq" id="WP_106254553.1">
    <property type="nucleotide sequence ID" value="NZ_CAWNSW010000022.1"/>
</dbReference>
<dbReference type="InterPro" id="IPR002850">
    <property type="entry name" value="PIN_toxin-like"/>
</dbReference>
<keyword evidence="3" id="KW-1185">Reference proteome</keyword>
<name>A0A2T1ER29_9CYAN</name>
<proteinExistence type="predicted"/>
<dbReference type="Proteomes" id="UP000239576">
    <property type="component" value="Unassembled WGS sequence"/>
</dbReference>
<dbReference type="InterPro" id="IPR002716">
    <property type="entry name" value="PIN_dom"/>
</dbReference>